<gene>
    <name evidence="2" type="ORF">J2S73_000685</name>
</gene>
<dbReference type="Pfam" id="PF13428">
    <property type="entry name" value="TPR_14"/>
    <property type="match status" value="1"/>
</dbReference>
<dbReference type="SUPFAM" id="SSF48452">
    <property type="entry name" value="TPR-like"/>
    <property type="match status" value="1"/>
</dbReference>
<accession>A0AAE4ARN0</accession>
<keyword evidence="1" id="KW-0732">Signal</keyword>
<dbReference type="EMBL" id="JAUSUL010000001">
    <property type="protein sequence ID" value="MDQ0314248.1"/>
    <property type="molecule type" value="Genomic_DNA"/>
</dbReference>
<dbReference type="InterPro" id="IPR011990">
    <property type="entry name" value="TPR-like_helical_dom_sf"/>
</dbReference>
<evidence type="ECO:0008006" key="4">
    <source>
        <dbReference type="Google" id="ProtNLM"/>
    </source>
</evidence>
<keyword evidence="3" id="KW-1185">Reference proteome</keyword>
<feature type="chain" id="PRO_5041899760" description="DUF560 domain-containing protein" evidence="1">
    <location>
        <begin position="34"/>
        <end position="390"/>
    </location>
</feature>
<dbReference type="Gene3D" id="1.25.40.10">
    <property type="entry name" value="Tetratricopeptide repeat domain"/>
    <property type="match status" value="1"/>
</dbReference>
<dbReference type="AlphaFoldDB" id="A0AAE4ARN0"/>
<comment type="caution">
    <text evidence="2">The sequence shown here is derived from an EMBL/GenBank/DDBJ whole genome shotgun (WGS) entry which is preliminary data.</text>
</comment>
<evidence type="ECO:0000313" key="3">
    <source>
        <dbReference type="Proteomes" id="UP001229244"/>
    </source>
</evidence>
<proteinExistence type="predicted"/>
<sequence>MTIRPGTILRTLAVSVALVASVALGTWSASALAAPTPDAGLRTLFRAVLANPSDLEANLAYARAAERAGERRKALATYERILLNHPGNAEARTALARIRRAVEPAWTNVTLSTGVGYNSNPLQRPDSASRPGSVFGLIDARFRDERPLGWWRWRTELFGGGSLYDKTDQMNSGYVGGVIGPLVPAAGYGAIRPLVIGGYRWLDGTDLYGEIGGGLEFEGRFQGALQAVRLAAVWRDYGQDWSSDSGAVIDLSARLSRPALFLDNDALFFRPRVRWSDVGSDPVPFLPTQFEAGKYWEVGGRLDYRIAWTDIITTGLGLSLYQRWFADPATAGADNRVDTYVAPGANLTLSNLMTDSVDLRFDYVYQYQSSNDAAREFDAHLVTGRIIGRF</sequence>
<evidence type="ECO:0000256" key="1">
    <source>
        <dbReference type="SAM" id="SignalP"/>
    </source>
</evidence>
<organism evidence="2 3">
    <name type="scientific">Amorphus orientalis</name>
    <dbReference type="NCBI Taxonomy" id="649198"/>
    <lineage>
        <taxon>Bacteria</taxon>
        <taxon>Pseudomonadati</taxon>
        <taxon>Pseudomonadota</taxon>
        <taxon>Alphaproteobacteria</taxon>
        <taxon>Hyphomicrobiales</taxon>
        <taxon>Amorphaceae</taxon>
        <taxon>Amorphus</taxon>
    </lineage>
</organism>
<dbReference type="RefSeq" id="WP_306884022.1">
    <property type="nucleotide sequence ID" value="NZ_JAUSUL010000001.1"/>
</dbReference>
<reference evidence="2" key="1">
    <citation type="submission" date="2023-07" db="EMBL/GenBank/DDBJ databases">
        <title>Genomic Encyclopedia of Type Strains, Phase IV (KMG-IV): sequencing the most valuable type-strain genomes for metagenomic binning, comparative biology and taxonomic classification.</title>
        <authorList>
            <person name="Goeker M."/>
        </authorList>
    </citation>
    <scope>NUCLEOTIDE SEQUENCE</scope>
    <source>
        <strain evidence="2">DSM 21202</strain>
    </source>
</reference>
<feature type="signal peptide" evidence="1">
    <location>
        <begin position="1"/>
        <end position="33"/>
    </location>
</feature>
<evidence type="ECO:0000313" key="2">
    <source>
        <dbReference type="EMBL" id="MDQ0314248.1"/>
    </source>
</evidence>
<protein>
    <recommendedName>
        <fullName evidence="4">DUF560 domain-containing protein</fullName>
    </recommendedName>
</protein>
<dbReference type="Proteomes" id="UP001229244">
    <property type="component" value="Unassembled WGS sequence"/>
</dbReference>
<name>A0AAE4ARN0_9HYPH</name>